<evidence type="ECO:0000313" key="3">
    <source>
        <dbReference type="EMBL" id="GEM38258.1"/>
    </source>
</evidence>
<dbReference type="EMBL" id="BJXA01000014">
    <property type="protein sequence ID" value="GEM38258.1"/>
    <property type="molecule type" value="Genomic_DNA"/>
</dbReference>
<evidence type="ECO:0000256" key="2">
    <source>
        <dbReference type="SAM" id="MobiDB-lite"/>
    </source>
</evidence>
<dbReference type="InterPro" id="IPR013762">
    <property type="entry name" value="Integrase-like_cat_sf"/>
</dbReference>
<dbReference type="Gene3D" id="1.10.443.10">
    <property type="entry name" value="Intergrase catalytic core"/>
    <property type="match status" value="1"/>
</dbReference>
<proteinExistence type="predicted"/>
<feature type="region of interest" description="Disordered" evidence="2">
    <location>
        <begin position="1"/>
        <end position="25"/>
    </location>
</feature>
<sequence>MITMAHNTIGGAAGAARRSPLRPPTPLQRAQYAAILERMPAHQWRLLTDYLACSGERLAEAFAHADTDIDPGSGACEVARYWRWLGDRWVLVDSPAPRQIWLPEGLVARLELAGTGEELFRIDGASGPGLLRRYVRRVWTPAVAAVSEEMLGGARPGVEVLRVTCAQWMAEAGVPWPLSAAHLGFRRTSGFLRAQTQVLATAAGEQ</sequence>
<dbReference type="AlphaFoldDB" id="A0A511MDT5"/>
<dbReference type="InterPro" id="IPR011010">
    <property type="entry name" value="DNA_brk_join_enz"/>
</dbReference>
<comment type="caution">
    <text evidence="3">The sequence shown here is derived from an EMBL/GenBank/DDBJ whole genome shotgun (WGS) entry which is preliminary data.</text>
</comment>
<evidence type="ECO:0000313" key="4">
    <source>
        <dbReference type="Proteomes" id="UP000321424"/>
    </source>
</evidence>
<dbReference type="GO" id="GO:0003677">
    <property type="term" value="F:DNA binding"/>
    <property type="evidence" value="ECO:0007669"/>
    <property type="project" value="InterPro"/>
</dbReference>
<evidence type="ECO:0000256" key="1">
    <source>
        <dbReference type="ARBA" id="ARBA00023172"/>
    </source>
</evidence>
<dbReference type="GO" id="GO:0006310">
    <property type="term" value="P:DNA recombination"/>
    <property type="evidence" value="ECO:0007669"/>
    <property type="project" value="UniProtKB-KW"/>
</dbReference>
<reference evidence="3 4" key="1">
    <citation type="submission" date="2019-07" db="EMBL/GenBank/DDBJ databases">
        <title>Whole genome shotgun sequence of Nocardia ninae NBRC 108245.</title>
        <authorList>
            <person name="Hosoyama A."/>
            <person name="Uohara A."/>
            <person name="Ohji S."/>
            <person name="Ichikawa N."/>
        </authorList>
    </citation>
    <scope>NUCLEOTIDE SEQUENCE [LARGE SCALE GENOMIC DNA]</scope>
    <source>
        <strain evidence="3 4">NBRC 108245</strain>
    </source>
</reference>
<organism evidence="3 4">
    <name type="scientific">Nocardia ninae NBRC 108245</name>
    <dbReference type="NCBI Taxonomy" id="1210091"/>
    <lineage>
        <taxon>Bacteria</taxon>
        <taxon>Bacillati</taxon>
        <taxon>Actinomycetota</taxon>
        <taxon>Actinomycetes</taxon>
        <taxon>Mycobacteriales</taxon>
        <taxon>Nocardiaceae</taxon>
        <taxon>Nocardia</taxon>
    </lineage>
</organism>
<dbReference type="GO" id="GO:0015074">
    <property type="term" value="P:DNA integration"/>
    <property type="evidence" value="ECO:0007669"/>
    <property type="project" value="InterPro"/>
</dbReference>
<keyword evidence="1" id="KW-0233">DNA recombination</keyword>
<keyword evidence="4" id="KW-1185">Reference proteome</keyword>
<evidence type="ECO:0008006" key="5">
    <source>
        <dbReference type="Google" id="ProtNLM"/>
    </source>
</evidence>
<protein>
    <recommendedName>
        <fullName evidence="5">Tyr recombinase domain-containing protein</fullName>
    </recommendedName>
</protein>
<accession>A0A511MDT5</accession>
<dbReference type="SUPFAM" id="SSF56349">
    <property type="entry name" value="DNA breaking-rejoining enzymes"/>
    <property type="match status" value="1"/>
</dbReference>
<name>A0A511MDT5_9NOCA</name>
<dbReference type="Proteomes" id="UP000321424">
    <property type="component" value="Unassembled WGS sequence"/>
</dbReference>
<gene>
    <name evidence="3" type="ORF">NN4_27770</name>
</gene>